<dbReference type="EMBL" id="LR797287">
    <property type="protein sequence ID" value="CAB4199382.1"/>
    <property type="molecule type" value="Genomic_DNA"/>
</dbReference>
<sequence length="357" mass="39816">MNSALLWWPGAPYATHEVAAGLAHGLAALGVRVEHYATNAHIEASGRYLDLLWRECGKPEAKPNDADVLYHAAVGVLERAHRTAVEWVVIVSGMYQHPDVVLWLRRAGFKVALVCTESPYDMAGELSLSRLVNHVFTNERTTAAMFATTCRSVSVLRHAWHPEAHTPDLGADVQDVPEHDVVFVGTGFIERVRMLEAVNWDGIDLGLYGNWTLVPARSRLRKHIRGREIRNQAVAGLYRRAKVGINLHRTSQRYSKDTLHVARAESLNPRAYELAACGLFFVSDYRAEVPEVFGNTVPTFRTGAELEHLLRSWVAATPATRLQRAGEIRQAVAQEHWVTRAQQLVSELTMSPQRAAA</sequence>
<evidence type="ECO:0000313" key="5">
    <source>
        <dbReference type="EMBL" id="CAB5227994.1"/>
    </source>
</evidence>
<gene>
    <name evidence="3" type="ORF">UFOVP1331_42</name>
    <name evidence="4" type="ORF">UFOVP1442_33</name>
    <name evidence="5" type="ORF">UFOVP1535_18</name>
    <name evidence="2" type="ORF">UFOVP998_17</name>
</gene>
<dbReference type="EMBL" id="LR797391">
    <property type="protein sequence ID" value="CAB4212900.1"/>
    <property type="molecule type" value="Genomic_DNA"/>
</dbReference>
<dbReference type="EMBL" id="LR798380">
    <property type="protein sequence ID" value="CAB5227994.1"/>
    <property type="molecule type" value="Genomic_DNA"/>
</dbReference>
<evidence type="ECO:0000313" key="2">
    <source>
        <dbReference type="EMBL" id="CAB4177341.1"/>
    </source>
</evidence>
<dbReference type="Pfam" id="PF13524">
    <property type="entry name" value="Glyco_trans_1_2"/>
    <property type="match status" value="1"/>
</dbReference>
<feature type="domain" description="Spore protein YkvP/CgeB glycosyl transferase-like" evidence="1">
    <location>
        <begin position="192"/>
        <end position="345"/>
    </location>
</feature>
<accession>A0A6J5SG36</accession>
<proteinExistence type="predicted"/>
<name>A0A6J5SG36_9CAUD</name>
<evidence type="ECO:0000259" key="1">
    <source>
        <dbReference type="Pfam" id="PF13524"/>
    </source>
</evidence>
<dbReference type="InterPro" id="IPR055259">
    <property type="entry name" value="YkvP/CgeB_Glyco_trans-like"/>
</dbReference>
<evidence type="ECO:0000313" key="4">
    <source>
        <dbReference type="EMBL" id="CAB4212900.1"/>
    </source>
</evidence>
<reference evidence="4" key="1">
    <citation type="submission" date="2020-05" db="EMBL/GenBank/DDBJ databases">
        <authorList>
            <person name="Chiriac C."/>
            <person name="Salcher M."/>
            <person name="Ghai R."/>
            <person name="Kavagutti S V."/>
        </authorList>
    </citation>
    <scope>NUCLEOTIDE SEQUENCE</scope>
</reference>
<keyword evidence="4" id="KW-0808">Transferase</keyword>
<organism evidence="4">
    <name type="scientific">uncultured Caudovirales phage</name>
    <dbReference type="NCBI Taxonomy" id="2100421"/>
    <lineage>
        <taxon>Viruses</taxon>
        <taxon>Duplodnaviria</taxon>
        <taxon>Heunggongvirae</taxon>
        <taxon>Uroviricota</taxon>
        <taxon>Caudoviricetes</taxon>
        <taxon>Peduoviridae</taxon>
        <taxon>Maltschvirus</taxon>
        <taxon>Maltschvirus maltsch</taxon>
    </lineage>
</organism>
<protein>
    <submittedName>
        <fullName evidence="4">Glycosyl transferases group 1</fullName>
    </submittedName>
</protein>
<evidence type="ECO:0000313" key="3">
    <source>
        <dbReference type="EMBL" id="CAB4199382.1"/>
    </source>
</evidence>
<dbReference type="GO" id="GO:0016740">
    <property type="term" value="F:transferase activity"/>
    <property type="evidence" value="ECO:0007669"/>
    <property type="project" value="UniProtKB-KW"/>
</dbReference>
<dbReference type="EMBL" id="LR796948">
    <property type="protein sequence ID" value="CAB4177341.1"/>
    <property type="molecule type" value="Genomic_DNA"/>
</dbReference>